<proteinExistence type="predicted"/>
<feature type="region of interest" description="Disordered" evidence="1">
    <location>
        <begin position="1"/>
        <end position="43"/>
    </location>
</feature>
<accession>A0A8J2JRZ6</accession>
<dbReference type="EMBL" id="CAJVCH010121306">
    <property type="protein sequence ID" value="CAG7725399.1"/>
    <property type="molecule type" value="Genomic_DNA"/>
</dbReference>
<sequence>DRNLNVPLNNALHDDDNQNMEDTLASSQEETISDPETNSVSSSSLSKLDKTLLINAYTIKHGLTVDAVEDLLTLLQLLCENDIDIPRSNYLLKKTLNTDKSMCKRQFYCPVCKGLLGDQSSRAILSTCQGCNQDFTFVSLQTAASFFITFDVRFMIETLLKAKEVASNLHQNLIKRNGCRADSNIHDICDGGFYKLLGISRLDFTCSINTDGVSPYRSSKLSFWPVLISINELDYKLRRQHTILVALWSGNEKPNFDTFFQPLVTMFNELSEVGIQWSYNDENVSSKCYFPLFIADSVARCTVQGLNQFNGKYGCPWCLIKGQSHWMDDNQLRRKWIYKYEECILRTQDQFLQNLETLSTKLSLSDFKEESYKGVKSASQLLLLNRFDIVDGFVYDVMHSSYLGVVKMLTSFWFDSSYHDKVFYLGRRVQLVDKKLTNCRVPFNYDRKIRSIVHRKFWKATEWRTWAFIATTVLNGILPEVYRTHLLKMSNCLMILSDEKITPEDIHFCETNLSLFVQQAEALYGVETCTFNLHILRHAPSCVSKWGPLWGYSAFQFENFNGVLSNLFHGSRKITTQIMTKTLQLVTLFTTSDEVFESELAAEFFESMMQSKQFAKECRKVMGDATFVGPFQKYSFSQNDQRILKDFGIFASIGCNFRKCIIKGKMYCRADQITGKRNNSIVATVDNKIWLIQKLVYINFAGGTGVAVVQRIHGTPNIGNSYLTTVTRIDDAWSIVKLTSISQQRFITIYDDELKYLIRIPNTVELE</sequence>
<reference evidence="2" key="1">
    <citation type="submission" date="2021-06" db="EMBL/GenBank/DDBJ databases">
        <authorList>
            <person name="Hodson N. C."/>
            <person name="Mongue J. A."/>
            <person name="Jaron S. K."/>
        </authorList>
    </citation>
    <scope>NUCLEOTIDE SEQUENCE</scope>
</reference>
<evidence type="ECO:0000313" key="3">
    <source>
        <dbReference type="Proteomes" id="UP000708208"/>
    </source>
</evidence>
<dbReference type="Proteomes" id="UP000708208">
    <property type="component" value="Unassembled WGS sequence"/>
</dbReference>
<dbReference type="InterPro" id="IPR004242">
    <property type="entry name" value="Transposase_21"/>
</dbReference>
<keyword evidence="3" id="KW-1185">Reference proteome</keyword>
<feature type="non-terminal residue" evidence="2">
    <location>
        <position position="1"/>
    </location>
</feature>
<comment type="caution">
    <text evidence="2">The sequence shown here is derived from an EMBL/GenBank/DDBJ whole genome shotgun (WGS) entry which is preliminary data.</text>
</comment>
<feature type="compositionally biased region" description="Polar residues" evidence="1">
    <location>
        <begin position="20"/>
        <end position="38"/>
    </location>
</feature>
<organism evidence="2 3">
    <name type="scientific">Allacma fusca</name>
    <dbReference type="NCBI Taxonomy" id="39272"/>
    <lineage>
        <taxon>Eukaryota</taxon>
        <taxon>Metazoa</taxon>
        <taxon>Ecdysozoa</taxon>
        <taxon>Arthropoda</taxon>
        <taxon>Hexapoda</taxon>
        <taxon>Collembola</taxon>
        <taxon>Symphypleona</taxon>
        <taxon>Sminthuridae</taxon>
        <taxon>Allacma</taxon>
    </lineage>
</organism>
<name>A0A8J2JRZ6_9HEXA</name>
<dbReference type="Pfam" id="PF02992">
    <property type="entry name" value="Transposase_21"/>
    <property type="match status" value="1"/>
</dbReference>
<evidence type="ECO:0008006" key="4">
    <source>
        <dbReference type="Google" id="ProtNLM"/>
    </source>
</evidence>
<dbReference type="OrthoDB" id="8194903at2759"/>
<gene>
    <name evidence="2" type="ORF">AFUS01_LOCUS14356</name>
</gene>
<dbReference type="PANTHER" id="PTHR46579:SF1">
    <property type="entry name" value="F5_8 TYPE C DOMAIN-CONTAINING PROTEIN"/>
    <property type="match status" value="1"/>
</dbReference>
<evidence type="ECO:0000256" key="1">
    <source>
        <dbReference type="SAM" id="MobiDB-lite"/>
    </source>
</evidence>
<dbReference type="AlphaFoldDB" id="A0A8J2JRZ6"/>
<protein>
    <recommendedName>
        <fullName evidence="4">Transposase domain-containing protein</fullName>
    </recommendedName>
</protein>
<evidence type="ECO:0000313" key="2">
    <source>
        <dbReference type="EMBL" id="CAG7725399.1"/>
    </source>
</evidence>
<dbReference type="PANTHER" id="PTHR46579">
    <property type="entry name" value="F5/8 TYPE C DOMAIN-CONTAINING PROTEIN-RELATED"/>
    <property type="match status" value="1"/>
</dbReference>